<evidence type="ECO:0000313" key="1">
    <source>
        <dbReference type="EMBL" id="PJZ90947.1"/>
    </source>
</evidence>
<protein>
    <recommendedName>
        <fullName evidence="2">Helix-turn-helix domain-containing protein</fullName>
    </recommendedName>
</protein>
<sequence length="317" mass="35782">MSAAQKRKTNVGNACEEEIYLPIPKKFSREKRIKKSQFSNALLVLGAIRSFAGRGGVCFAPIGFGPDDEENPKVKKATLCSRSGLTKNTVVKYKKLLFELGWIHVKREGGKLNDTIRVFWSAQIFEKDTNTNVCDSSDKNDENNTDLGVINPNVNEGDSTIPAVSVGPEVQYPINKNVHILGEAQTIDIGTNTTEIENTWKDFLKWCERSRISFNTQNNLRSLKVSFDENKIQIASVTTRSAQNLIKKYFTENLRGKYSPWFYGGIIEDSQFRSDSLFEETRPKSAFKAKREEPTLVSEDELSSFIEQLEKFKKGAA</sequence>
<organism evidence="1">
    <name type="scientific">Leptospira ellisii</name>
    <dbReference type="NCBI Taxonomy" id="2023197"/>
    <lineage>
        <taxon>Bacteria</taxon>
        <taxon>Pseudomonadati</taxon>
        <taxon>Spirochaetota</taxon>
        <taxon>Spirochaetia</taxon>
        <taxon>Leptospirales</taxon>
        <taxon>Leptospiraceae</taxon>
        <taxon>Leptospira</taxon>
    </lineage>
</organism>
<dbReference type="AlphaFoldDB" id="A0A2N0B332"/>
<reference evidence="1" key="1">
    <citation type="submission" date="2017-07" db="EMBL/GenBank/DDBJ databases">
        <title>Leptospira spp. isolated from tropical soils.</title>
        <authorList>
            <person name="Thibeaux R."/>
            <person name="Iraola G."/>
            <person name="Ferres I."/>
            <person name="Bierque E."/>
            <person name="Girault D."/>
            <person name="Soupe-Gilbert M.-E."/>
            <person name="Picardeau M."/>
            <person name="Goarant C."/>
        </authorList>
    </citation>
    <scope>NUCLEOTIDE SEQUENCE [LARGE SCALE GENOMIC DNA]</scope>
    <source>
        <strain evidence="1">ATI7-C-A5</strain>
    </source>
</reference>
<gene>
    <name evidence="1" type="ORF">CH379_21445</name>
</gene>
<name>A0A2N0B332_9LEPT</name>
<dbReference type="Pfam" id="PF13730">
    <property type="entry name" value="HTH_36"/>
    <property type="match status" value="1"/>
</dbReference>
<proteinExistence type="predicted"/>
<dbReference type="OrthoDB" id="345986at2"/>
<dbReference type="EMBL" id="NPEF01000440">
    <property type="protein sequence ID" value="PJZ90947.1"/>
    <property type="molecule type" value="Genomic_DNA"/>
</dbReference>
<comment type="caution">
    <text evidence="1">The sequence shown here is derived from an EMBL/GenBank/DDBJ whole genome shotgun (WGS) entry which is preliminary data.</text>
</comment>
<accession>A0A2N0B332</accession>
<evidence type="ECO:0008006" key="2">
    <source>
        <dbReference type="Google" id="ProtNLM"/>
    </source>
</evidence>